<name>B3S7X5_TRIAD</name>
<protein>
    <recommendedName>
        <fullName evidence="7">Large ribosomal subunit protein mL54</fullName>
    </recommendedName>
</protein>
<feature type="region of interest" description="Disordered" evidence="8">
    <location>
        <begin position="33"/>
        <end position="58"/>
    </location>
</feature>
<sequence length="136" mass="15350">MAASACAVCFTLHRIRPLPISLLRGINAAQFASKAGKPESKKKSKGKRNFRRDEPAATVDLKMPSELKDICKGANYFKEGEDPTILDDSQYPEWLWDLDKPKASLSQLETGSRAYFRKLNKIKIKSENLMKKQTGF</sequence>
<keyword evidence="10" id="KW-1185">Reference proteome</keyword>
<dbReference type="Proteomes" id="UP000009022">
    <property type="component" value="Unassembled WGS sequence"/>
</dbReference>
<dbReference type="PANTHER" id="PTHR28595">
    <property type="entry name" value="39S RIBOSOMAL PROTEIN L54, MITOCHONDRIAL"/>
    <property type="match status" value="1"/>
</dbReference>
<dbReference type="GO" id="GO:0005762">
    <property type="term" value="C:mitochondrial large ribosomal subunit"/>
    <property type="evidence" value="ECO:0000318"/>
    <property type="project" value="GO_Central"/>
</dbReference>
<dbReference type="RefSeq" id="XP_002116421.1">
    <property type="nucleotide sequence ID" value="XM_002116385.1"/>
</dbReference>
<comment type="similarity">
    <text evidence="6">Belongs to the mitochondrion-specific ribosomal protein mL54 family.</text>
</comment>
<evidence type="ECO:0000256" key="7">
    <source>
        <dbReference type="ARBA" id="ARBA00035179"/>
    </source>
</evidence>
<reference evidence="9 10" key="1">
    <citation type="journal article" date="2008" name="Nature">
        <title>The Trichoplax genome and the nature of placozoans.</title>
        <authorList>
            <person name="Srivastava M."/>
            <person name="Begovic E."/>
            <person name="Chapman J."/>
            <person name="Putnam N.H."/>
            <person name="Hellsten U."/>
            <person name="Kawashima T."/>
            <person name="Kuo A."/>
            <person name="Mitros T."/>
            <person name="Salamov A."/>
            <person name="Carpenter M.L."/>
            <person name="Signorovitch A.Y."/>
            <person name="Moreno M.A."/>
            <person name="Kamm K."/>
            <person name="Grimwood J."/>
            <person name="Schmutz J."/>
            <person name="Shapiro H."/>
            <person name="Grigoriev I.V."/>
            <person name="Buss L.W."/>
            <person name="Schierwater B."/>
            <person name="Dellaporta S.L."/>
            <person name="Rokhsar D.S."/>
        </authorList>
    </citation>
    <scope>NUCLEOTIDE SEQUENCE [LARGE SCALE GENOMIC DNA]</scope>
    <source>
        <strain evidence="9 10">Grell-BS-1999</strain>
    </source>
</reference>
<evidence type="ECO:0000313" key="9">
    <source>
        <dbReference type="EMBL" id="EDV21091.1"/>
    </source>
</evidence>
<dbReference type="CTD" id="6757552"/>
<evidence type="ECO:0000256" key="2">
    <source>
        <dbReference type="ARBA" id="ARBA00022946"/>
    </source>
</evidence>
<comment type="subcellular location">
    <subcellularLocation>
        <location evidence="1">Mitochondrion</location>
    </subcellularLocation>
</comment>
<dbReference type="InterPro" id="IPR013870">
    <property type="entry name" value="Ribosomal_mL54"/>
</dbReference>
<gene>
    <name evidence="9" type="ORF">TRIADDRAFT_60330</name>
</gene>
<evidence type="ECO:0000313" key="10">
    <source>
        <dbReference type="Proteomes" id="UP000009022"/>
    </source>
</evidence>
<keyword evidence="3" id="KW-0689">Ribosomal protein</keyword>
<evidence type="ECO:0000256" key="3">
    <source>
        <dbReference type="ARBA" id="ARBA00022980"/>
    </source>
</evidence>
<evidence type="ECO:0000256" key="8">
    <source>
        <dbReference type="SAM" id="MobiDB-lite"/>
    </source>
</evidence>
<dbReference type="Pfam" id="PF08561">
    <property type="entry name" value="Ribosomal_L37"/>
    <property type="match status" value="1"/>
</dbReference>
<dbReference type="PANTHER" id="PTHR28595:SF1">
    <property type="entry name" value="LARGE RIBOSOMAL SUBUNIT PROTEIN ML54"/>
    <property type="match status" value="1"/>
</dbReference>
<dbReference type="GO" id="GO:0003735">
    <property type="term" value="F:structural constituent of ribosome"/>
    <property type="evidence" value="ECO:0000318"/>
    <property type="project" value="GO_Central"/>
</dbReference>
<keyword evidence="5" id="KW-0687">Ribonucleoprotein</keyword>
<dbReference type="OrthoDB" id="10252718at2759"/>
<dbReference type="KEGG" id="tad:TRIADDRAFT_60330"/>
<keyword evidence="2" id="KW-0809">Transit peptide</keyword>
<organism evidence="9 10">
    <name type="scientific">Trichoplax adhaerens</name>
    <name type="common">Trichoplax reptans</name>
    <dbReference type="NCBI Taxonomy" id="10228"/>
    <lineage>
        <taxon>Eukaryota</taxon>
        <taxon>Metazoa</taxon>
        <taxon>Placozoa</taxon>
        <taxon>Uniplacotomia</taxon>
        <taxon>Trichoplacea</taxon>
        <taxon>Trichoplacidae</taxon>
        <taxon>Trichoplax</taxon>
    </lineage>
</organism>
<dbReference type="PhylomeDB" id="B3S7X5"/>
<dbReference type="InParanoid" id="B3S7X5"/>
<accession>B3S7X5</accession>
<dbReference type="STRING" id="10228.B3S7X5"/>
<proteinExistence type="inferred from homology"/>
<dbReference type="GeneID" id="6757552"/>
<dbReference type="HOGENOM" id="CLU_143073_0_0_1"/>
<evidence type="ECO:0000256" key="6">
    <source>
        <dbReference type="ARBA" id="ARBA00033752"/>
    </source>
</evidence>
<evidence type="ECO:0000256" key="5">
    <source>
        <dbReference type="ARBA" id="ARBA00023274"/>
    </source>
</evidence>
<evidence type="ECO:0000256" key="1">
    <source>
        <dbReference type="ARBA" id="ARBA00004173"/>
    </source>
</evidence>
<dbReference type="EMBL" id="DS985255">
    <property type="protein sequence ID" value="EDV21091.1"/>
    <property type="molecule type" value="Genomic_DNA"/>
</dbReference>
<dbReference type="AlphaFoldDB" id="B3S7X5"/>
<evidence type="ECO:0000256" key="4">
    <source>
        <dbReference type="ARBA" id="ARBA00023128"/>
    </source>
</evidence>
<dbReference type="FunCoup" id="B3S7X5">
    <property type="interactions" value="683"/>
</dbReference>
<keyword evidence="4" id="KW-0496">Mitochondrion</keyword>